<sequence length="540" mass="62035">MNSPFEDILGPMQNNLLEDNGQELGIKAQLLTGLGYLRHELLVDILKEKQIGEAFSTFYTEFTESGLIKEQEFKNIEMLYGEQAEVKLLEIATDIDEGVLFGRLPEFGQKGLQTRIVHYRLNLLGLYAGPIEQAFNANSYFALEKAAFYVQKTKLATLNLLADLQSYTVAFLESYGYRNSLVVFSLKKAKGTDGYPEFKGHFKRRLKKDLKGHEDIFEEIDQHVFYRRDIKVDENFLRNREKEEINSFILRLIQVHQWMGGFYEGLLDADYGEVTLGSLKAIIERYNDTVAEKVKFGEVLARIKGCTFIFNALFFLQQYKIENQASDRSFDTLMILSESYEKASDADRKKFEENMKVGFENIVANQDSLPGKKNGMAYQFFFGIKTFFKKAFKFARKLFRWIAGQVKNVASFIKNTLKMIYRFFKEAVRHFIEGIKFLLGKLPVISSDKNNKIIYSIFDIDKDGINIIGCRDASLVESHMKSVNQKICSMSFSLSLISFLFQALKSLLSAGTVIAWPVFVIRLVTAFKKLVNSYNLIITT</sequence>
<reference evidence="2" key="1">
    <citation type="submission" date="2018-06" db="EMBL/GenBank/DDBJ databases">
        <authorList>
            <person name="Zhirakovskaya E."/>
        </authorList>
    </citation>
    <scope>NUCLEOTIDE SEQUENCE</scope>
</reference>
<gene>
    <name evidence="2" type="ORF">MNBD_BACTEROID01-1475</name>
</gene>
<keyword evidence="1" id="KW-0472">Membrane</keyword>
<keyword evidence="1" id="KW-0812">Transmembrane</keyword>
<protein>
    <submittedName>
        <fullName evidence="2">Uncharacterized protein</fullName>
    </submittedName>
</protein>
<name>A0A3B0UIP4_9ZZZZ</name>
<organism evidence="2">
    <name type="scientific">hydrothermal vent metagenome</name>
    <dbReference type="NCBI Taxonomy" id="652676"/>
    <lineage>
        <taxon>unclassified sequences</taxon>
        <taxon>metagenomes</taxon>
        <taxon>ecological metagenomes</taxon>
    </lineage>
</organism>
<accession>A0A3B0UIP4</accession>
<keyword evidence="1" id="KW-1133">Transmembrane helix</keyword>
<evidence type="ECO:0000313" key="2">
    <source>
        <dbReference type="EMBL" id="VAW24419.1"/>
    </source>
</evidence>
<evidence type="ECO:0000256" key="1">
    <source>
        <dbReference type="SAM" id="Phobius"/>
    </source>
</evidence>
<feature type="transmembrane region" description="Helical" evidence="1">
    <location>
        <begin position="492"/>
        <end position="519"/>
    </location>
</feature>
<dbReference type="EMBL" id="UOEP01000214">
    <property type="protein sequence ID" value="VAW24419.1"/>
    <property type="molecule type" value="Genomic_DNA"/>
</dbReference>
<dbReference type="AlphaFoldDB" id="A0A3B0UIP4"/>
<proteinExistence type="predicted"/>